<dbReference type="RefSeq" id="WP_119635833.1">
    <property type="nucleotide sequence ID" value="NZ_QXVO01000051.1"/>
</dbReference>
<organism evidence="3 4">
    <name type="scientific">Staphylococcus hyicus</name>
    <dbReference type="NCBI Taxonomy" id="1284"/>
    <lineage>
        <taxon>Bacteria</taxon>
        <taxon>Bacillati</taxon>
        <taxon>Bacillota</taxon>
        <taxon>Bacilli</taxon>
        <taxon>Bacillales</taxon>
        <taxon>Staphylococcaceae</taxon>
        <taxon>Staphylococcus</taxon>
    </lineage>
</organism>
<dbReference type="GO" id="GO:0016407">
    <property type="term" value="F:acetyltransferase activity"/>
    <property type="evidence" value="ECO:0007669"/>
    <property type="project" value="InterPro"/>
</dbReference>
<dbReference type="PRINTS" id="PR01543">
    <property type="entry name" value="ANATRNSFRASE"/>
</dbReference>
<dbReference type="PANTHER" id="PTHR11786:SF0">
    <property type="entry name" value="ARYLAMINE N-ACETYLTRANSFERASE 4-RELATED"/>
    <property type="match status" value="1"/>
</dbReference>
<sequence>MNVNGLEAYLNIDETQFESPSKEALSYYVAQFMKKVPFENIDVQNHIRISVDVDDIYDKVVKKERGGFCYELNTLFKTYLIEKGFHAYNVSATIHTPGGGRSLPGSHMSTIVEINGMKYIADVGFGDLPLQAIPLSKADAIAVVHDRTGTFRAMIQEEDPTQFKIQKRDDEEWETKYEADITPRPLSSFEYNIEYNQTNPNSIFVKRLVVTSPTKSGRITMSQNHLTITEKDQKHKIEVTSDNYKQLLKKYFNLEVNIHRLEK</sequence>
<gene>
    <name evidence="3" type="ORF">BUZ57_11450</name>
</gene>
<evidence type="ECO:0000256" key="2">
    <source>
        <dbReference type="RuleBase" id="RU003452"/>
    </source>
</evidence>
<dbReference type="InterPro" id="IPR053710">
    <property type="entry name" value="Arylamine_NAT_domain_sf"/>
</dbReference>
<dbReference type="Gene3D" id="3.30.2140.20">
    <property type="match status" value="1"/>
</dbReference>
<dbReference type="InterPro" id="IPR001447">
    <property type="entry name" value="Arylamine_N-AcTrfase"/>
</dbReference>
<proteinExistence type="inferred from homology"/>
<comment type="caution">
    <text evidence="3">The sequence shown here is derived from an EMBL/GenBank/DDBJ whole genome shotgun (WGS) entry which is preliminary data.</text>
</comment>
<dbReference type="AlphaFoldDB" id="A0A418JGE2"/>
<evidence type="ECO:0000256" key="1">
    <source>
        <dbReference type="ARBA" id="ARBA00006547"/>
    </source>
</evidence>
<reference evidence="3 4" key="1">
    <citation type="journal article" date="2016" name="Front. Microbiol.">
        <title>Comprehensive Phylogenetic Analysis of Bovine Non-aureus Staphylococci Species Based on Whole-Genome Sequencing.</title>
        <authorList>
            <person name="Naushad S."/>
            <person name="Barkema H.W."/>
            <person name="Luby C."/>
            <person name="Condas L.A."/>
            <person name="Nobrega D.B."/>
            <person name="Carson D.A."/>
            <person name="De Buck J."/>
        </authorList>
    </citation>
    <scope>NUCLEOTIDE SEQUENCE [LARGE SCALE GENOMIC DNA]</scope>
    <source>
        <strain evidence="3 4">SNUC 5959</strain>
    </source>
</reference>
<dbReference type="Pfam" id="PF00797">
    <property type="entry name" value="Acetyltransf_2"/>
    <property type="match status" value="1"/>
</dbReference>
<dbReference type="STRING" id="1284.SHYC_01425"/>
<evidence type="ECO:0000313" key="4">
    <source>
        <dbReference type="Proteomes" id="UP000285625"/>
    </source>
</evidence>
<dbReference type="PANTHER" id="PTHR11786">
    <property type="entry name" value="N-HYDROXYARYLAMINE O-ACETYLTRANSFERASE"/>
    <property type="match status" value="1"/>
</dbReference>
<evidence type="ECO:0000313" key="3">
    <source>
        <dbReference type="EMBL" id="RIO43046.1"/>
    </source>
</evidence>
<dbReference type="Proteomes" id="UP000285625">
    <property type="component" value="Unassembled WGS sequence"/>
</dbReference>
<name>A0A418JGE2_STAHY</name>
<dbReference type="InterPro" id="IPR038765">
    <property type="entry name" value="Papain-like_cys_pep_sf"/>
</dbReference>
<protein>
    <submittedName>
        <fullName evidence="3">Arylamine N-acetyltransferase</fullName>
    </submittedName>
</protein>
<dbReference type="SUPFAM" id="SSF54001">
    <property type="entry name" value="Cysteine proteinases"/>
    <property type="match status" value="1"/>
</dbReference>
<keyword evidence="3" id="KW-0808">Transferase</keyword>
<dbReference type="EMBL" id="QXVO01000051">
    <property type="protein sequence ID" value="RIO43046.1"/>
    <property type="molecule type" value="Genomic_DNA"/>
</dbReference>
<comment type="similarity">
    <text evidence="1 2">Belongs to the arylamine N-acetyltransferase family.</text>
</comment>
<accession>A0A418JGE2</accession>